<name>A0A6G1JNW7_9PLEO</name>
<evidence type="ECO:0000313" key="1">
    <source>
        <dbReference type="EMBL" id="KAF2691815.1"/>
    </source>
</evidence>
<dbReference type="Proteomes" id="UP000799291">
    <property type="component" value="Unassembled WGS sequence"/>
</dbReference>
<reference evidence="1" key="1">
    <citation type="journal article" date="2020" name="Stud. Mycol.">
        <title>101 Dothideomycetes genomes: a test case for predicting lifestyles and emergence of pathogens.</title>
        <authorList>
            <person name="Haridas S."/>
            <person name="Albert R."/>
            <person name="Binder M."/>
            <person name="Bloem J."/>
            <person name="Labutti K."/>
            <person name="Salamov A."/>
            <person name="Andreopoulos B."/>
            <person name="Baker S."/>
            <person name="Barry K."/>
            <person name="Bills G."/>
            <person name="Bluhm B."/>
            <person name="Cannon C."/>
            <person name="Castanera R."/>
            <person name="Culley D."/>
            <person name="Daum C."/>
            <person name="Ezra D."/>
            <person name="Gonzalez J."/>
            <person name="Henrissat B."/>
            <person name="Kuo A."/>
            <person name="Liang C."/>
            <person name="Lipzen A."/>
            <person name="Lutzoni F."/>
            <person name="Magnuson J."/>
            <person name="Mondo S."/>
            <person name="Nolan M."/>
            <person name="Ohm R."/>
            <person name="Pangilinan J."/>
            <person name="Park H.-J."/>
            <person name="Ramirez L."/>
            <person name="Alfaro M."/>
            <person name="Sun H."/>
            <person name="Tritt A."/>
            <person name="Yoshinaga Y."/>
            <person name="Zwiers L.-H."/>
            <person name="Turgeon B."/>
            <person name="Goodwin S."/>
            <person name="Spatafora J."/>
            <person name="Crous P."/>
            <person name="Grigoriev I."/>
        </authorList>
    </citation>
    <scope>NUCLEOTIDE SEQUENCE</scope>
    <source>
        <strain evidence="1">CBS 122367</strain>
    </source>
</reference>
<gene>
    <name evidence="1" type="ORF">K458DRAFT_381660</name>
</gene>
<evidence type="ECO:0000313" key="2">
    <source>
        <dbReference type="Proteomes" id="UP000799291"/>
    </source>
</evidence>
<keyword evidence="2" id="KW-1185">Reference proteome</keyword>
<accession>A0A6G1JNW7</accession>
<dbReference type="AlphaFoldDB" id="A0A6G1JNW7"/>
<protein>
    <submittedName>
        <fullName evidence="1">Uncharacterized protein</fullName>
    </submittedName>
</protein>
<organism evidence="1 2">
    <name type="scientific">Lentithecium fluviatile CBS 122367</name>
    <dbReference type="NCBI Taxonomy" id="1168545"/>
    <lineage>
        <taxon>Eukaryota</taxon>
        <taxon>Fungi</taxon>
        <taxon>Dikarya</taxon>
        <taxon>Ascomycota</taxon>
        <taxon>Pezizomycotina</taxon>
        <taxon>Dothideomycetes</taxon>
        <taxon>Pleosporomycetidae</taxon>
        <taxon>Pleosporales</taxon>
        <taxon>Massarineae</taxon>
        <taxon>Lentitheciaceae</taxon>
        <taxon>Lentithecium</taxon>
    </lineage>
</organism>
<dbReference type="EMBL" id="MU005569">
    <property type="protein sequence ID" value="KAF2691815.1"/>
    <property type="molecule type" value="Genomic_DNA"/>
</dbReference>
<sequence>MDLLQASQASCMFNLPSLQELIFENLQDAFMNDWEEINTMWECLPGTSAVTNLRFQRSNTFSKTLELAINSCHKLRIFPYDFDRWRWDELPFREVRFYRKLTDALPPLYLLLGLSRPPRTVLLEQYMWKVLPTSVEKLILAISEGAPWIERNITSRMTGLISCGSEYLPRMKPLSLAVKMDGHYHARHALTANGRLPVRLCEMQTTCVERIIAFDYFLAWSLAYSDWFVDESPEQLEFNQGILVEELRQHMCGWGTGSHDRHLPARLEYFIQDM</sequence>
<proteinExistence type="predicted"/>